<reference evidence="1" key="1">
    <citation type="submission" date="2020-08" db="EMBL/GenBank/DDBJ databases">
        <title>Genome sequencing and assembly of the red palm weevil Rhynchophorus ferrugineus.</title>
        <authorList>
            <person name="Dias G.B."/>
            <person name="Bergman C.M."/>
            <person name="Manee M."/>
        </authorList>
    </citation>
    <scope>NUCLEOTIDE SEQUENCE</scope>
    <source>
        <strain evidence="1">AA-2017</strain>
        <tissue evidence="1">Whole larva</tissue>
    </source>
</reference>
<keyword evidence="2" id="KW-1185">Reference proteome</keyword>
<accession>A0A834HJN8</accession>
<organism evidence="1 2">
    <name type="scientific">Rhynchophorus ferrugineus</name>
    <name type="common">Red palm weevil</name>
    <name type="synonym">Curculio ferrugineus</name>
    <dbReference type="NCBI Taxonomy" id="354439"/>
    <lineage>
        <taxon>Eukaryota</taxon>
        <taxon>Metazoa</taxon>
        <taxon>Ecdysozoa</taxon>
        <taxon>Arthropoda</taxon>
        <taxon>Hexapoda</taxon>
        <taxon>Insecta</taxon>
        <taxon>Pterygota</taxon>
        <taxon>Neoptera</taxon>
        <taxon>Endopterygota</taxon>
        <taxon>Coleoptera</taxon>
        <taxon>Polyphaga</taxon>
        <taxon>Cucujiformia</taxon>
        <taxon>Curculionidae</taxon>
        <taxon>Dryophthorinae</taxon>
        <taxon>Rhynchophorus</taxon>
    </lineage>
</organism>
<protein>
    <submittedName>
        <fullName evidence="1">Uncharacterized protein</fullName>
    </submittedName>
</protein>
<dbReference type="AlphaFoldDB" id="A0A834HJN8"/>
<dbReference type="Proteomes" id="UP000625711">
    <property type="component" value="Unassembled WGS sequence"/>
</dbReference>
<gene>
    <name evidence="1" type="ORF">GWI33_004022</name>
</gene>
<dbReference type="EMBL" id="JAACXV010023849">
    <property type="protein sequence ID" value="KAF7262809.1"/>
    <property type="molecule type" value="Genomic_DNA"/>
</dbReference>
<proteinExistence type="predicted"/>
<feature type="non-terminal residue" evidence="1">
    <location>
        <position position="1"/>
    </location>
</feature>
<evidence type="ECO:0000313" key="1">
    <source>
        <dbReference type="EMBL" id="KAF7262809.1"/>
    </source>
</evidence>
<sequence>WNSNASWLEEERTRCHDYEEMATVSIITDTLKNILKSFITGNIPDPMAYKISAEVDIII</sequence>
<comment type="caution">
    <text evidence="1">The sequence shown here is derived from an EMBL/GenBank/DDBJ whole genome shotgun (WGS) entry which is preliminary data.</text>
</comment>
<name>A0A834HJN8_RHYFE</name>
<evidence type="ECO:0000313" key="2">
    <source>
        <dbReference type="Proteomes" id="UP000625711"/>
    </source>
</evidence>